<dbReference type="EMBL" id="JASCZI010182972">
    <property type="protein sequence ID" value="MED6188885.1"/>
    <property type="molecule type" value="Genomic_DNA"/>
</dbReference>
<keyword evidence="2" id="KW-1185">Reference proteome</keyword>
<sequence length="170" mass="19194">MDKHDYKLLPRLARTRRKLIMRYKRIRQSLENRGPTMPLDTNHNPLGSDGTFGHTKDTNIGRVVLGDITNSKFGLQVYGSKKDNEVVEEHDSIQNLCSGTPSMAHRGIRRSTIYGSSVEDTFEAFMSTMNASTSCPASGDIKEDYKGYNPVYLYKMGPSKFFVHCIVIHS</sequence>
<reference evidence="1 2" key="1">
    <citation type="journal article" date="2023" name="Plants (Basel)">
        <title>Bridging the Gap: Combining Genomics and Transcriptomics Approaches to Understand Stylosanthes scabra, an Orphan Legume from the Brazilian Caatinga.</title>
        <authorList>
            <person name="Ferreira-Neto J.R.C."/>
            <person name="da Silva M.D."/>
            <person name="Binneck E."/>
            <person name="de Melo N.F."/>
            <person name="da Silva R.H."/>
            <person name="de Melo A.L.T.M."/>
            <person name="Pandolfi V."/>
            <person name="Bustamante F.O."/>
            <person name="Brasileiro-Vidal A.C."/>
            <person name="Benko-Iseppon A.M."/>
        </authorList>
    </citation>
    <scope>NUCLEOTIDE SEQUENCE [LARGE SCALE GENOMIC DNA]</scope>
    <source>
        <tissue evidence="1">Leaves</tissue>
    </source>
</reference>
<comment type="caution">
    <text evidence="1">The sequence shown here is derived from an EMBL/GenBank/DDBJ whole genome shotgun (WGS) entry which is preliminary data.</text>
</comment>
<gene>
    <name evidence="1" type="ORF">PIB30_090227</name>
</gene>
<dbReference type="Proteomes" id="UP001341840">
    <property type="component" value="Unassembled WGS sequence"/>
</dbReference>
<evidence type="ECO:0000313" key="1">
    <source>
        <dbReference type="EMBL" id="MED6188885.1"/>
    </source>
</evidence>
<organism evidence="1 2">
    <name type="scientific">Stylosanthes scabra</name>
    <dbReference type="NCBI Taxonomy" id="79078"/>
    <lineage>
        <taxon>Eukaryota</taxon>
        <taxon>Viridiplantae</taxon>
        <taxon>Streptophyta</taxon>
        <taxon>Embryophyta</taxon>
        <taxon>Tracheophyta</taxon>
        <taxon>Spermatophyta</taxon>
        <taxon>Magnoliopsida</taxon>
        <taxon>eudicotyledons</taxon>
        <taxon>Gunneridae</taxon>
        <taxon>Pentapetalae</taxon>
        <taxon>rosids</taxon>
        <taxon>fabids</taxon>
        <taxon>Fabales</taxon>
        <taxon>Fabaceae</taxon>
        <taxon>Papilionoideae</taxon>
        <taxon>50 kb inversion clade</taxon>
        <taxon>dalbergioids sensu lato</taxon>
        <taxon>Dalbergieae</taxon>
        <taxon>Pterocarpus clade</taxon>
        <taxon>Stylosanthes</taxon>
    </lineage>
</organism>
<proteinExistence type="predicted"/>
<evidence type="ECO:0000313" key="2">
    <source>
        <dbReference type="Proteomes" id="UP001341840"/>
    </source>
</evidence>
<protein>
    <submittedName>
        <fullName evidence="1">Uncharacterized protein</fullName>
    </submittedName>
</protein>
<name>A0ABU6WX19_9FABA</name>
<accession>A0ABU6WX19</accession>